<dbReference type="AlphaFoldDB" id="A0A4P7UAE0"/>
<feature type="transmembrane region" description="Helical" evidence="2">
    <location>
        <begin position="101"/>
        <end position="121"/>
    </location>
</feature>
<dbReference type="KEGG" id="ndp:E2C04_07100"/>
<feature type="compositionally biased region" description="Basic and acidic residues" evidence="1">
    <location>
        <begin position="211"/>
        <end position="225"/>
    </location>
</feature>
<feature type="region of interest" description="Disordered" evidence="1">
    <location>
        <begin position="200"/>
        <end position="225"/>
    </location>
</feature>
<name>A0A4P7UAE0_9ACTN</name>
<feature type="transmembrane region" description="Helical" evidence="2">
    <location>
        <begin position="141"/>
        <end position="166"/>
    </location>
</feature>
<dbReference type="Pfam" id="PF09534">
    <property type="entry name" value="Trp_oprn_chp"/>
    <property type="match status" value="1"/>
</dbReference>
<evidence type="ECO:0000256" key="2">
    <source>
        <dbReference type="SAM" id="Phobius"/>
    </source>
</evidence>
<accession>A0A4P7UAE0</accession>
<reference evidence="3 4" key="1">
    <citation type="journal article" date="2008" name="Int. J. Syst. Evol. Microbiol.">
        <title>Nocardioides daphniae sp. nov., isolated from Daphnia cucullata (Crustacea: Cladocera).</title>
        <authorList>
            <person name="Toth E.M."/>
            <person name="Keki Z."/>
            <person name="Homonnay Z.G."/>
            <person name="Borsodi A.K."/>
            <person name="Marialigeti K."/>
            <person name="Schumann P."/>
        </authorList>
    </citation>
    <scope>NUCLEOTIDE SEQUENCE [LARGE SCALE GENOMIC DNA]</scope>
    <source>
        <strain evidence="3 4">JCM 16608</strain>
    </source>
</reference>
<keyword evidence="2" id="KW-0472">Membrane</keyword>
<sequence>MTPPASTPTCCRRCPVVADRSFGPTLLAGLAGAGLAATAGHRDWVELSARGSDQAAADWFWQNAPGLGQMPASGALGLVALAAWGVLLVTRGAWRRAVAGLGLLASLGLAAVWVIGALTLRDDVSAAVTRAELAPGWSLGWTSWFVMAGIAVVLLVPAHVVALLRVPRWPAMGSRYDAPTGAPRPGAESSAAAAAVPVADLGEEDPADVWKAIDEGRDPTERVDP</sequence>
<evidence type="ECO:0008006" key="5">
    <source>
        <dbReference type="Google" id="ProtNLM"/>
    </source>
</evidence>
<protein>
    <recommendedName>
        <fullName evidence="5">Trp biosynthesis protein</fullName>
    </recommendedName>
</protein>
<proteinExistence type="predicted"/>
<keyword evidence="2" id="KW-1133">Transmembrane helix</keyword>
<evidence type="ECO:0000313" key="3">
    <source>
        <dbReference type="EMBL" id="QCC77043.1"/>
    </source>
</evidence>
<dbReference type="EMBL" id="CP038462">
    <property type="protein sequence ID" value="QCC77043.1"/>
    <property type="molecule type" value="Genomic_DNA"/>
</dbReference>
<evidence type="ECO:0000256" key="1">
    <source>
        <dbReference type="SAM" id="MobiDB-lite"/>
    </source>
</evidence>
<gene>
    <name evidence="3" type="ORF">E2C04_07100</name>
</gene>
<organism evidence="3 4">
    <name type="scientific">Nocardioides daphniae</name>
    <dbReference type="NCBI Taxonomy" id="402297"/>
    <lineage>
        <taxon>Bacteria</taxon>
        <taxon>Bacillati</taxon>
        <taxon>Actinomycetota</taxon>
        <taxon>Actinomycetes</taxon>
        <taxon>Propionibacteriales</taxon>
        <taxon>Nocardioidaceae</taxon>
        <taxon>Nocardioides</taxon>
    </lineage>
</organism>
<dbReference type="Proteomes" id="UP000297025">
    <property type="component" value="Chromosome"/>
</dbReference>
<dbReference type="InterPro" id="IPR019051">
    <property type="entry name" value="Trp_biosyn_TM_oprn/chp"/>
</dbReference>
<evidence type="ECO:0000313" key="4">
    <source>
        <dbReference type="Proteomes" id="UP000297025"/>
    </source>
</evidence>
<keyword evidence="2" id="KW-0812">Transmembrane</keyword>
<feature type="transmembrane region" description="Helical" evidence="2">
    <location>
        <begin position="70"/>
        <end position="89"/>
    </location>
</feature>